<evidence type="ECO:0000313" key="2">
    <source>
        <dbReference type="Proteomes" id="UP000013307"/>
    </source>
</evidence>
<gene>
    <name evidence="1" type="ORF">Asulf_00385</name>
</gene>
<dbReference type="GeneID" id="15392031"/>
<dbReference type="RefSeq" id="WP_015590011.1">
    <property type="nucleotide sequence ID" value="NC_021169.1"/>
</dbReference>
<name>N0BDV4_9EURY</name>
<dbReference type="HOGENOM" id="CLU_1451468_0_0_2"/>
<dbReference type="STRING" id="387631.Asulf_00385"/>
<evidence type="ECO:0000313" key="1">
    <source>
        <dbReference type="EMBL" id="AGK60412.1"/>
    </source>
</evidence>
<dbReference type="OrthoDB" id="86024at2157"/>
<keyword evidence="2" id="KW-1185">Reference proteome</keyword>
<dbReference type="EMBL" id="CP005290">
    <property type="protein sequence ID" value="AGK60412.1"/>
    <property type="molecule type" value="Genomic_DNA"/>
</dbReference>
<dbReference type="Proteomes" id="UP000013307">
    <property type="component" value="Chromosome"/>
</dbReference>
<dbReference type="KEGG" id="ast:Asulf_00385"/>
<dbReference type="eggNOG" id="arCOG03824">
    <property type="taxonomic scope" value="Archaea"/>
</dbReference>
<dbReference type="AlphaFoldDB" id="N0BDV4"/>
<sequence length="180" mass="21211">MMSEIFIPYISFQLRTGKRLWVDAYFSAKLDERFRIAGLIRESVERSYVNSALKLDAILSKDELARTFSEILTEVERKLKLVKIERGKRFGRWSFFRTLFLPFGHSKNLSQDERLSKMQIELMQSAEILRAVSDCTVLGDTGYISIKIKDGLPEDKIYRRLYELDEGFRKEFDEVSKKFQ</sequence>
<proteinExistence type="predicted"/>
<reference evidence="1 2" key="1">
    <citation type="journal article" date="2013" name="Genome Announc.">
        <title>Complete Genome Sequence of the Thermophilic and Facultatively Chemolithoautotrophic Sulfate Reducer Archaeoglobus sulfaticallidus Strain PM70-1T.</title>
        <authorList>
            <person name="Stokke R."/>
            <person name="Hocking W.P."/>
            <person name="Steinsbu B.O."/>
            <person name="Steen I.H."/>
        </authorList>
    </citation>
    <scope>NUCLEOTIDE SEQUENCE [LARGE SCALE GENOMIC DNA]</scope>
    <source>
        <strain evidence="1">PM70-1</strain>
    </source>
</reference>
<organism evidence="1 2">
    <name type="scientific">Archaeoglobus sulfaticallidus PM70-1</name>
    <dbReference type="NCBI Taxonomy" id="387631"/>
    <lineage>
        <taxon>Archaea</taxon>
        <taxon>Methanobacteriati</taxon>
        <taxon>Methanobacteriota</taxon>
        <taxon>Archaeoglobi</taxon>
        <taxon>Archaeoglobales</taxon>
        <taxon>Archaeoglobaceae</taxon>
        <taxon>Archaeoglobus</taxon>
    </lineage>
</organism>
<protein>
    <submittedName>
        <fullName evidence="1">Uncharacterized protein</fullName>
    </submittedName>
</protein>
<accession>N0BDV4</accession>